<dbReference type="HOGENOM" id="CLU_1372342_0_0_1"/>
<sequence>MPRSYWPHSSSECGYMAQLVLRLLSTMPCLLDLVIENHFFPAVHTASLFHDVLQRLRVPLPLACILGPRLRVLNLDILGTLLYSPHFPALPQLPSVVTLHVSLQALTAIDCRCLVESFPSVEDVTVSWFDYYERSSVTLLQLLSVWPSVLYFTLILKFIVADGDDRMIAFYRAYVLDNASRFHIRRFTLVDSILWQIQS</sequence>
<reference evidence="1 2" key="1">
    <citation type="submission" date="2014-04" db="EMBL/GenBank/DDBJ databases">
        <title>Evolutionary Origins and Diversification of the Mycorrhizal Mutualists.</title>
        <authorList>
            <consortium name="DOE Joint Genome Institute"/>
            <consortium name="Mycorrhizal Genomics Consortium"/>
            <person name="Kohler A."/>
            <person name="Kuo A."/>
            <person name="Nagy L.G."/>
            <person name="Floudas D."/>
            <person name="Copeland A."/>
            <person name="Barry K.W."/>
            <person name="Cichocki N."/>
            <person name="Veneault-Fourrey C."/>
            <person name="LaButti K."/>
            <person name="Lindquist E.A."/>
            <person name="Lipzen A."/>
            <person name="Lundell T."/>
            <person name="Morin E."/>
            <person name="Murat C."/>
            <person name="Riley R."/>
            <person name="Ohm R."/>
            <person name="Sun H."/>
            <person name="Tunlid A."/>
            <person name="Henrissat B."/>
            <person name="Grigoriev I.V."/>
            <person name="Hibbett D.S."/>
            <person name="Martin F."/>
        </authorList>
    </citation>
    <scope>NUCLEOTIDE SEQUENCE [LARGE SCALE GENOMIC DNA]</scope>
    <source>
        <strain evidence="1 2">FD-317 M1</strain>
    </source>
</reference>
<gene>
    <name evidence="1" type="ORF">GYMLUDRAFT_242904</name>
</gene>
<evidence type="ECO:0000313" key="2">
    <source>
        <dbReference type="Proteomes" id="UP000053593"/>
    </source>
</evidence>
<organism evidence="1 2">
    <name type="scientific">Collybiopsis luxurians FD-317 M1</name>
    <dbReference type="NCBI Taxonomy" id="944289"/>
    <lineage>
        <taxon>Eukaryota</taxon>
        <taxon>Fungi</taxon>
        <taxon>Dikarya</taxon>
        <taxon>Basidiomycota</taxon>
        <taxon>Agaricomycotina</taxon>
        <taxon>Agaricomycetes</taxon>
        <taxon>Agaricomycetidae</taxon>
        <taxon>Agaricales</taxon>
        <taxon>Marasmiineae</taxon>
        <taxon>Omphalotaceae</taxon>
        <taxon>Collybiopsis</taxon>
        <taxon>Collybiopsis luxurians</taxon>
    </lineage>
</organism>
<keyword evidence="2" id="KW-1185">Reference proteome</keyword>
<name>A0A0D0C295_9AGAR</name>
<dbReference type="Proteomes" id="UP000053593">
    <property type="component" value="Unassembled WGS sequence"/>
</dbReference>
<accession>A0A0D0C295</accession>
<proteinExistence type="predicted"/>
<protein>
    <submittedName>
        <fullName evidence="1">Uncharacterized protein</fullName>
    </submittedName>
</protein>
<evidence type="ECO:0000313" key="1">
    <source>
        <dbReference type="EMBL" id="KIK62221.1"/>
    </source>
</evidence>
<dbReference type="EMBL" id="KN834768">
    <property type="protein sequence ID" value="KIK62221.1"/>
    <property type="molecule type" value="Genomic_DNA"/>
</dbReference>
<dbReference type="AlphaFoldDB" id="A0A0D0C295"/>